<proteinExistence type="predicted"/>
<reference evidence="3" key="1">
    <citation type="submission" date="2019-08" db="EMBL/GenBank/DDBJ databases">
        <authorList>
            <person name="Kucharzyk K."/>
            <person name="Murdoch R.W."/>
            <person name="Higgins S."/>
            <person name="Loffler F."/>
        </authorList>
    </citation>
    <scope>NUCLEOTIDE SEQUENCE</scope>
</reference>
<feature type="domain" description="Glycosyl hydrolases family 38 C-terminal" evidence="2">
    <location>
        <begin position="259"/>
        <end position="326"/>
    </location>
</feature>
<name>A0A645DG41_9ZZZZ</name>
<dbReference type="GO" id="GO:0030246">
    <property type="term" value="F:carbohydrate binding"/>
    <property type="evidence" value="ECO:0007669"/>
    <property type="project" value="InterPro"/>
</dbReference>
<dbReference type="InterPro" id="IPR011682">
    <property type="entry name" value="Glyco_hydro_38_C"/>
</dbReference>
<dbReference type="InterPro" id="IPR041147">
    <property type="entry name" value="GH38_C"/>
</dbReference>
<dbReference type="InterPro" id="IPR011013">
    <property type="entry name" value="Gal_mutarotase_sf_dom"/>
</dbReference>
<dbReference type="GO" id="GO:0009313">
    <property type="term" value="P:oligosaccharide catabolic process"/>
    <property type="evidence" value="ECO:0007669"/>
    <property type="project" value="TreeGrafter"/>
</dbReference>
<comment type="caution">
    <text evidence="3">The sequence shown here is derived from an EMBL/GenBank/DDBJ whole genome shotgun (WGS) entry which is preliminary data.</text>
</comment>
<dbReference type="PANTHER" id="PTHR46017:SF1">
    <property type="entry name" value="ALPHA-MANNOSIDASE 2C1"/>
    <property type="match status" value="1"/>
</dbReference>
<dbReference type="AlphaFoldDB" id="A0A645DG41"/>
<dbReference type="Gene3D" id="2.70.98.30">
    <property type="entry name" value="Golgi alpha-mannosidase II, domain 4"/>
    <property type="match status" value="1"/>
</dbReference>
<sequence>MQWAKNGQLTRVYAKEPGFELFADGEAGNQLIAYEDKPAMFDAWDIDASYTEHFALVEDLISVVVVENNALRTIVRFTFSYGSSLLTQDMVFQRDDAAILFQHIVDWHEHQRLLRAEFPLNITSDVAIFDIPFGNMARPTAHRTAFDQARFEVPAHQWVDLSELGKGVSLLNDCKYGHSAKGNRLGLSLIKSAIDPDETADQGEHRYTYALLPHGGDWRAAGTHQRAAALNHPTVIAQGIPAIPPKPLFLISDALLGADAVKCSQSGNFVLLRLHEYGGKSREVTVESSFVILRFCECDLTETPIGEWTEGNRIRFTISPFEIKTFLVQIIE</sequence>
<dbReference type="GO" id="GO:0006013">
    <property type="term" value="P:mannose metabolic process"/>
    <property type="evidence" value="ECO:0007669"/>
    <property type="project" value="InterPro"/>
</dbReference>
<dbReference type="GO" id="GO:0004559">
    <property type="term" value="F:alpha-mannosidase activity"/>
    <property type="evidence" value="ECO:0007669"/>
    <property type="project" value="InterPro"/>
</dbReference>
<dbReference type="PANTHER" id="PTHR46017">
    <property type="entry name" value="ALPHA-MANNOSIDASE 2C1"/>
    <property type="match status" value="1"/>
</dbReference>
<feature type="domain" description="Glycosyl hydrolase family 38 C-terminal" evidence="1">
    <location>
        <begin position="2"/>
        <end position="198"/>
    </location>
</feature>
<gene>
    <name evidence="3" type="ORF">SDC9_135109</name>
</gene>
<evidence type="ECO:0008006" key="4">
    <source>
        <dbReference type="Google" id="ProtNLM"/>
    </source>
</evidence>
<evidence type="ECO:0000259" key="2">
    <source>
        <dbReference type="Pfam" id="PF17677"/>
    </source>
</evidence>
<protein>
    <recommendedName>
        <fullName evidence="4">Mannosylglycerate hydrolase</fullName>
    </recommendedName>
</protein>
<dbReference type="Pfam" id="PF17677">
    <property type="entry name" value="Glyco_hydro38C2"/>
    <property type="match status" value="1"/>
</dbReference>
<accession>A0A645DG41</accession>
<evidence type="ECO:0000313" key="3">
    <source>
        <dbReference type="EMBL" id="MPM88008.1"/>
    </source>
</evidence>
<dbReference type="Pfam" id="PF07748">
    <property type="entry name" value="Glyco_hydro_38C"/>
    <property type="match status" value="1"/>
</dbReference>
<evidence type="ECO:0000259" key="1">
    <source>
        <dbReference type="Pfam" id="PF07748"/>
    </source>
</evidence>
<dbReference type="SUPFAM" id="SSF74650">
    <property type="entry name" value="Galactose mutarotase-like"/>
    <property type="match status" value="1"/>
</dbReference>
<organism evidence="3">
    <name type="scientific">bioreactor metagenome</name>
    <dbReference type="NCBI Taxonomy" id="1076179"/>
    <lineage>
        <taxon>unclassified sequences</taxon>
        <taxon>metagenomes</taxon>
        <taxon>ecological metagenomes</taxon>
    </lineage>
</organism>
<dbReference type="EMBL" id="VSSQ01035715">
    <property type="protein sequence ID" value="MPM88008.1"/>
    <property type="molecule type" value="Genomic_DNA"/>
</dbReference>